<name>A0A9E7L3C6_9LILI</name>
<dbReference type="Gene3D" id="2.130.10.10">
    <property type="entry name" value="YVTN repeat-like/Quinoprotein amine dehydrogenase"/>
    <property type="match status" value="1"/>
</dbReference>
<comment type="similarity">
    <text evidence="1">Belongs to the WD repeat THOC6 family.</text>
</comment>
<gene>
    <name evidence="4" type="ORF">MUK42_16056</name>
</gene>
<organism evidence="4 5">
    <name type="scientific">Musa troglodytarum</name>
    <name type="common">fe'i banana</name>
    <dbReference type="NCBI Taxonomy" id="320322"/>
    <lineage>
        <taxon>Eukaryota</taxon>
        <taxon>Viridiplantae</taxon>
        <taxon>Streptophyta</taxon>
        <taxon>Embryophyta</taxon>
        <taxon>Tracheophyta</taxon>
        <taxon>Spermatophyta</taxon>
        <taxon>Magnoliopsida</taxon>
        <taxon>Liliopsida</taxon>
        <taxon>Zingiberales</taxon>
        <taxon>Musaceae</taxon>
        <taxon>Musa</taxon>
    </lineage>
</organism>
<reference evidence="4" key="1">
    <citation type="submission" date="2022-05" db="EMBL/GenBank/DDBJ databases">
        <title>The Musa troglodytarum L. genome provides insights into the mechanism of non-climacteric behaviour and enrichment of carotenoids.</title>
        <authorList>
            <person name="Wang J."/>
        </authorList>
    </citation>
    <scope>NUCLEOTIDE SEQUENCE</scope>
    <source>
        <tissue evidence="4">Leaf</tissue>
    </source>
</reference>
<dbReference type="InterPro" id="IPR042626">
    <property type="entry name" value="THOC6"/>
</dbReference>
<dbReference type="OrthoDB" id="273067at2759"/>
<feature type="repeat" description="WD" evidence="3">
    <location>
        <begin position="212"/>
        <end position="253"/>
    </location>
</feature>
<evidence type="ECO:0000313" key="5">
    <source>
        <dbReference type="Proteomes" id="UP001055439"/>
    </source>
</evidence>
<dbReference type="SMART" id="SM00320">
    <property type="entry name" value="WD40"/>
    <property type="match status" value="5"/>
</dbReference>
<dbReference type="InterPro" id="IPR015943">
    <property type="entry name" value="WD40/YVTN_repeat-like_dom_sf"/>
</dbReference>
<dbReference type="PANTHER" id="PTHR44411">
    <property type="entry name" value="THO COMPLEX SUBUNIT 6 HOMOLOG"/>
    <property type="match status" value="1"/>
</dbReference>
<evidence type="ECO:0000256" key="3">
    <source>
        <dbReference type="PROSITE-ProRule" id="PRU00221"/>
    </source>
</evidence>
<keyword evidence="5" id="KW-1185">Reference proteome</keyword>
<dbReference type="SUPFAM" id="SSF50978">
    <property type="entry name" value="WD40 repeat-like"/>
    <property type="match status" value="1"/>
</dbReference>
<proteinExistence type="inferred from homology"/>
<dbReference type="PROSITE" id="PS50082">
    <property type="entry name" value="WD_REPEATS_2"/>
    <property type="match status" value="1"/>
</dbReference>
<evidence type="ECO:0000256" key="2">
    <source>
        <dbReference type="ARBA" id="ARBA00022574"/>
    </source>
</evidence>
<dbReference type="EMBL" id="CP097510">
    <property type="protein sequence ID" value="URE39051.1"/>
    <property type="molecule type" value="Genomic_DNA"/>
</dbReference>
<dbReference type="InterPro" id="IPR001680">
    <property type="entry name" value="WD40_rpt"/>
</dbReference>
<dbReference type="InterPro" id="IPR036322">
    <property type="entry name" value="WD40_repeat_dom_sf"/>
</dbReference>
<dbReference type="GO" id="GO:0000346">
    <property type="term" value="C:transcription export complex"/>
    <property type="evidence" value="ECO:0007669"/>
    <property type="project" value="TreeGrafter"/>
</dbReference>
<keyword evidence="2 3" id="KW-0853">WD repeat</keyword>
<protein>
    <submittedName>
        <fullName evidence="4">WD domain, G-beta repeat</fullName>
    </submittedName>
</protein>
<dbReference type="PROSITE" id="PS50294">
    <property type="entry name" value="WD_REPEATS_REGION"/>
    <property type="match status" value="1"/>
</dbReference>
<sequence length="437" mass="47969">MPEMAIEGYGGCDARDWDEEGYRKSILQERELRCRTVFRTAFAPSQSPNPETVVVASSDGAVASYSLASCISATSQPLHVNKVVNQKTLPGPLLAEPLFIIKGHKGPAYDLKFYWHGEECLLFSCGDDGHLRGWNWKELLNSDIHGDMQGNSLKPILELANPQHEGPWGALSPIPENNAIAIDEQEGSVFSAAGDACAYAWDVETGKQKVVFKGHADYLHCITARKSSHQIITGSEDGTTRIWDCRSGICTQVIRPEKNFKSKVSSWVSSVATDTSESWLACGTSTGLSVWSLLSSECIFSINSRSPVQDLLFDDNQILAVGSEPVLTRFSINGAALSQIKCAPQSAFSVSLHPSGVCYSDRWLWRTGGRLITIREPSVHVLLRRLGYMTKGLASDGENPAPDFSKNPLYGIFLWIFSCCTFFIHSAPDFSLKHGDL</sequence>
<evidence type="ECO:0000313" key="4">
    <source>
        <dbReference type="EMBL" id="URE39051.1"/>
    </source>
</evidence>
<dbReference type="Proteomes" id="UP001055439">
    <property type="component" value="Chromosome 8"/>
</dbReference>
<dbReference type="PANTHER" id="PTHR44411:SF1">
    <property type="entry name" value="THO COMPLEX SUBUNIT 6 HOMOLOG"/>
    <property type="match status" value="1"/>
</dbReference>
<dbReference type="Pfam" id="PF00400">
    <property type="entry name" value="WD40"/>
    <property type="match status" value="2"/>
</dbReference>
<dbReference type="GO" id="GO:0006406">
    <property type="term" value="P:mRNA export from nucleus"/>
    <property type="evidence" value="ECO:0007669"/>
    <property type="project" value="TreeGrafter"/>
</dbReference>
<evidence type="ECO:0000256" key="1">
    <source>
        <dbReference type="ARBA" id="ARBA00009728"/>
    </source>
</evidence>
<dbReference type="GO" id="GO:0000347">
    <property type="term" value="C:THO complex"/>
    <property type="evidence" value="ECO:0007669"/>
    <property type="project" value="TreeGrafter"/>
</dbReference>
<accession>A0A9E7L3C6</accession>
<dbReference type="AlphaFoldDB" id="A0A9E7L3C6"/>